<dbReference type="SUPFAM" id="SSF50182">
    <property type="entry name" value="Sm-like ribonucleoproteins"/>
    <property type="match status" value="1"/>
</dbReference>
<evidence type="ECO:0000256" key="4">
    <source>
        <dbReference type="ARBA" id="ARBA00022692"/>
    </source>
</evidence>
<evidence type="ECO:0000259" key="9">
    <source>
        <dbReference type="Pfam" id="PF00924"/>
    </source>
</evidence>
<evidence type="ECO:0000313" key="12">
    <source>
        <dbReference type="Proteomes" id="UP000608754"/>
    </source>
</evidence>
<feature type="transmembrane region" description="Helical" evidence="7">
    <location>
        <begin position="391"/>
        <end position="414"/>
    </location>
</feature>
<dbReference type="InterPro" id="IPR049278">
    <property type="entry name" value="MS_channel_C"/>
</dbReference>
<evidence type="ECO:0000313" key="11">
    <source>
        <dbReference type="EMBL" id="MBF0597880.1"/>
    </source>
</evidence>
<name>A0A8J7KAT2_9FLAO</name>
<keyword evidence="5 7" id="KW-1133">Transmembrane helix</keyword>
<feature type="chain" id="PRO_5035210779" evidence="8">
    <location>
        <begin position="20"/>
        <end position="610"/>
    </location>
</feature>
<feature type="domain" description="Mechanosensitive ion channel MscS C-terminal" evidence="10">
    <location>
        <begin position="487"/>
        <end position="568"/>
    </location>
</feature>
<dbReference type="InterPro" id="IPR006685">
    <property type="entry name" value="MscS_channel_2nd"/>
</dbReference>
<gene>
    <name evidence="11" type="ORF">IM532_10555</name>
</gene>
<comment type="similarity">
    <text evidence="2">Belongs to the MscS (TC 1.A.23) family.</text>
</comment>
<dbReference type="Gene3D" id="3.30.70.100">
    <property type="match status" value="1"/>
</dbReference>
<feature type="transmembrane region" description="Helical" evidence="7">
    <location>
        <begin position="206"/>
        <end position="224"/>
    </location>
</feature>
<feature type="signal peptide" evidence="8">
    <location>
        <begin position="1"/>
        <end position="19"/>
    </location>
</feature>
<reference evidence="11" key="1">
    <citation type="submission" date="2020-10" db="EMBL/GenBank/DDBJ databases">
        <authorList>
            <person name="Lu T."/>
            <person name="Wang Q."/>
            <person name="Han X."/>
        </authorList>
    </citation>
    <scope>NUCLEOTIDE SEQUENCE</scope>
    <source>
        <strain evidence="11">WQ 117</strain>
    </source>
</reference>
<evidence type="ECO:0000256" key="1">
    <source>
        <dbReference type="ARBA" id="ARBA00004651"/>
    </source>
</evidence>
<evidence type="ECO:0000256" key="2">
    <source>
        <dbReference type="ARBA" id="ARBA00008017"/>
    </source>
</evidence>
<dbReference type="EMBL" id="JADGIK010000006">
    <property type="protein sequence ID" value="MBF0597880.1"/>
    <property type="molecule type" value="Genomic_DNA"/>
</dbReference>
<accession>A0A8J7KAT2</accession>
<dbReference type="InterPro" id="IPR010920">
    <property type="entry name" value="LSM_dom_sf"/>
</dbReference>
<protein>
    <submittedName>
        <fullName evidence="11">Mechanosensitive ion channel family protein</fullName>
    </submittedName>
</protein>
<dbReference type="Pfam" id="PF00924">
    <property type="entry name" value="MS_channel_2nd"/>
    <property type="match status" value="1"/>
</dbReference>
<organism evidence="11 12">
    <name type="scientific">Faecalibacter rhinopitheci</name>
    <dbReference type="NCBI Taxonomy" id="2779678"/>
    <lineage>
        <taxon>Bacteria</taxon>
        <taxon>Pseudomonadati</taxon>
        <taxon>Bacteroidota</taxon>
        <taxon>Flavobacteriia</taxon>
        <taxon>Flavobacteriales</taxon>
        <taxon>Weeksellaceae</taxon>
        <taxon>Faecalibacter</taxon>
    </lineage>
</organism>
<dbReference type="Gene3D" id="2.30.30.60">
    <property type="match status" value="1"/>
</dbReference>
<sequence length="610" mass="69900">MKNFFTLILLILFSAGIFAQDTVQKNLEKRLIEFSQQRKNDSIKRVELENKLLSLQSNSKDKESLLTELKFLKSKDSLILMRQKIKIDSLRNINKGVAVVPFHDTLFILYRGVGGFSTKERALALEEKIREIAKKYDFNKDSIKLSKDENTYLIYSNKNMISSVSLQDALWENTTLENLANKHQQIIASAIEQHRSDTSLPTLAKGALYAMLLMFVVGYLIHLINKANHWLKMKLYEKKNVLFAPLIEKNLKVLNINKQIEYIWFGLGIIRWIIIILLIYLALPILFNFFPSTQAYTTILLENILDPLRKIARAMIDYLPNLLTIIVIVTVFRFLFKFLRFIALELEDGRITINGFYKEWAKPTYQIFKVLLLTFMMIVIFPYLPGAKSPIFQGVSVFVGILVTFGSAGALGNIMSGLLLTYTRSFSNGDYVKIGEITGEIIERNLLVTRIRTIKNEIVSVPNSTVMNSHTTNYSTDASKKGLIIHTTFTLGYDIPIEKIHPIAINAALKVNEIQKDPKPFVFQLSLDDFYVTYQINAYVKNANRQDFIYSDLHKELLEEFSKAGIELMSPHFMAHRGGTEPQLPDDRIPMSYKDSPFNVNISKNNSAEN</sequence>
<feature type="transmembrane region" description="Helical" evidence="7">
    <location>
        <begin position="367"/>
        <end position="385"/>
    </location>
</feature>
<dbReference type="SUPFAM" id="SSF82689">
    <property type="entry name" value="Mechanosensitive channel protein MscS (YggB), C-terminal domain"/>
    <property type="match status" value="1"/>
</dbReference>
<dbReference type="PANTHER" id="PTHR30221">
    <property type="entry name" value="SMALL-CONDUCTANCE MECHANOSENSITIVE CHANNEL"/>
    <property type="match status" value="1"/>
</dbReference>
<dbReference type="GO" id="GO:0008381">
    <property type="term" value="F:mechanosensitive monoatomic ion channel activity"/>
    <property type="evidence" value="ECO:0007669"/>
    <property type="project" value="InterPro"/>
</dbReference>
<comment type="caution">
    <text evidence="11">The sequence shown here is derived from an EMBL/GenBank/DDBJ whole genome shotgun (WGS) entry which is preliminary data.</text>
</comment>
<evidence type="ECO:0000259" key="10">
    <source>
        <dbReference type="Pfam" id="PF21082"/>
    </source>
</evidence>
<proteinExistence type="inferred from homology"/>
<dbReference type="RefSeq" id="WP_194183420.1">
    <property type="nucleotide sequence ID" value="NZ_JADGIK010000006.1"/>
</dbReference>
<dbReference type="PANTHER" id="PTHR30221:SF18">
    <property type="entry name" value="SLL0590 PROTEIN"/>
    <property type="match status" value="1"/>
</dbReference>
<dbReference type="InterPro" id="IPR023408">
    <property type="entry name" value="MscS_beta-dom_sf"/>
</dbReference>
<keyword evidence="6 7" id="KW-0472">Membrane</keyword>
<keyword evidence="12" id="KW-1185">Reference proteome</keyword>
<dbReference type="GO" id="GO:0005886">
    <property type="term" value="C:plasma membrane"/>
    <property type="evidence" value="ECO:0007669"/>
    <property type="project" value="UniProtKB-SubCell"/>
</dbReference>
<evidence type="ECO:0000256" key="3">
    <source>
        <dbReference type="ARBA" id="ARBA00022475"/>
    </source>
</evidence>
<dbReference type="InterPro" id="IPR011066">
    <property type="entry name" value="MscS_channel_C_sf"/>
</dbReference>
<evidence type="ECO:0000256" key="5">
    <source>
        <dbReference type="ARBA" id="ARBA00022989"/>
    </source>
</evidence>
<feature type="transmembrane region" description="Helical" evidence="7">
    <location>
        <begin position="262"/>
        <end position="283"/>
    </location>
</feature>
<dbReference type="Proteomes" id="UP000608754">
    <property type="component" value="Unassembled WGS sequence"/>
</dbReference>
<dbReference type="InterPro" id="IPR045275">
    <property type="entry name" value="MscS_archaea/bacteria_type"/>
</dbReference>
<keyword evidence="4 7" id="KW-0812">Transmembrane</keyword>
<keyword evidence="8" id="KW-0732">Signal</keyword>
<keyword evidence="3" id="KW-1003">Cell membrane</keyword>
<feature type="transmembrane region" description="Helical" evidence="7">
    <location>
        <begin position="318"/>
        <end position="336"/>
    </location>
</feature>
<dbReference type="AlphaFoldDB" id="A0A8J7KAT2"/>
<evidence type="ECO:0000256" key="8">
    <source>
        <dbReference type="SAM" id="SignalP"/>
    </source>
</evidence>
<feature type="domain" description="Mechanosensitive ion channel MscS" evidence="9">
    <location>
        <begin position="411"/>
        <end position="475"/>
    </location>
</feature>
<evidence type="ECO:0000256" key="6">
    <source>
        <dbReference type="ARBA" id="ARBA00023136"/>
    </source>
</evidence>
<dbReference type="Pfam" id="PF21082">
    <property type="entry name" value="MS_channel_3rd"/>
    <property type="match status" value="1"/>
</dbReference>
<comment type="subcellular location">
    <subcellularLocation>
        <location evidence="1">Cell membrane</location>
        <topology evidence="1">Multi-pass membrane protein</topology>
    </subcellularLocation>
</comment>
<evidence type="ECO:0000256" key="7">
    <source>
        <dbReference type="SAM" id="Phobius"/>
    </source>
</evidence>